<keyword evidence="2" id="KW-1185">Reference proteome</keyword>
<evidence type="ECO:0000313" key="1">
    <source>
        <dbReference type="EMBL" id="MBD2739562.1"/>
    </source>
</evidence>
<proteinExistence type="predicted"/>
<name>A0ABR8KJ17_9NOSO</name>
<dbReference type="Proteomes" id="UP000637383">
    <property type="component" value="Unassembled WGS sequence"/>
</dbReference>
<gene>
    <name evidence="1" type="ORF">H6H03_37885</name>
</gene>
<dbReference type="RefSeq" id="WP_190960055.1">
    <property type="nucleotide sequence ID" value="NZ_JACJTU010000093.1"/>
</dbReference>
<evidence type="ECO:0008006" key="3">
    <source>
        <dbReference type="Google" id="ProtNLM"/>
    </source>
</evidence>
<reference evidence="1 2" key="1">
    <citation type="journal article" date="2020" name="ISME J.">
        <title>Comparative genomics reveals insights into cyanobacterial evolution and habitat adaptation.</title>
        <authorList>
            <person name="Chen M.Y."/>
            <person name="Teng W.K."/>
            <person name="Zhao L."/>
            <person name="Hu C.X."/>
            <person name="Zhou Y.K."/>
            <person name="Han B.P."/>
            <person name="Song L.R."/>
            <person name="Shu W.S."/>
        </authorList>
    </citation>
    <scope>NUCLEOTIDE SEQUENCE [LARGE SCALE GENOMIC DNA]</scope>
    <source>
        <strain evidence="1 2">FACHB-159</strain>
    </source>
</reference>
<accession>A0ABR8KJ17</accession>
<dbReference type="EMBL" id="JACJTU010000093">
    <property type="protein sequence ID" value="MBD2739562.1"/>
    <property type="molecule type" value="Genomic_DNA"/>
</dbReference>
<comment type="caution">
    <text evidence="1">The sequence shown here is derived from an EMBL/GenBank/DDBJ whole genome shotgun (WGS) entry which is preliminary data.</text>
</comment>
<evidence type="ECO:0000313" key="2">
    <source>
        <dbReference type="Proteomes" id="UP000637383"/>
    </source>
</evidence>
<protein>
    <recommendedName>
        <fullName evidence="3">DUF2007 domain-containing protein</fullName>
    </recommendedName>
</protein>
<sequence length="83" mass="9382">MSHQVFYNLTPENTLDLLVTESVPIALLGLFLNDLKSIYSAPRMISCESEAEAKRVMTTLNNTYKMAKYTEPPSGRPEEQNND</sequence>
<organism evidence="1 2">
    <name type="scientific">Nostoc paludosum FACHB-159</name>
    <dbReference type="NCBI Taxonomy" id="2692908"/>
    <lineage>
        <taxon>Bacteria</taxon>
        <taxon>Bacillati</taxon>
        <taxon>Cyanobacteriota</taxon>
        <taxon>Cyanophyceae</taxon>
        <taxon>Nostocales</taxon>
        <taxon>Nostocaceae</taxon>
        <taxon>Nostoc</taxon>
    </lineage>
</organism>